<dbReference type="EMBL" id="WHVB01000003">
    <property type="protein sequence ID" value="KAF8485081.1"/>
    <property type="molecule type" value="Genomic_DNA"/>
</dbReference>
<dbReference type="Proteomes" id="UP000759537">
    <property type="component" value="Unassembled WGS sequence"/>
</dbReference>
<protein>
    <recommendedName>
        <fullName evidence="5">MARVEL domain-containing protein</fullName>
    </recommendedName>
</protein>
<feature type="transmembrane region" description="Helical" evidence="2">
    <location>
        <begin position="12"/>
        <end position="34"/>
    </location>
</feature>
<keyword evidence="2" id="KW-0472">Membrane</keyword>
<dbReference type="OrthoDB" id="3364107at2759"/>
<evidence type="ECO:0000256" key="2">
    <source>
        <dbReference type="SAM" id="Phobius"/>
    </source>
</evidence>
<evidence type="ECO:0000256" key="1">
    <source>
        <dbReference type="SAM" id="MobiDB-lite"/>
    </source>
</evidence>
<name>A0A9P5N3E0_9AGAM</name>
<dbReference type="AlphaFoldDB" id="A0A9P5N3E0"/>
<feature type="compositionally biased region" description="Low complexity" evidence="1">
    <location>
        <begin position="205"/>
        <end position="226"/>
    </location>
</feature>
<evidence type="ECO:0000313" key="3">
    <source>
        <dbReference type="EMBL" id="KAF8485081.1"/>
    </source>
</evidence>
<feature type="transmembrane region" description="Helical" evidence="2">
    <location>
        <begin position="40"/>
        <end position="65"/>
    </location>
</feature>
<gene>
    <name evidence="3" type="ORF">DFH94DRAFT_261108</name>
</gene>
<proteinExistence type="predicted"/>
<feature type="compositionally biased region" description="Polar residues" evidence="1">
    <location>
        <begin position="227"/>
        <end position="252"/>
    </location>
</feature>
<sequence>MSSAVSFLSTARLVTFATTILFSLIVISLSANLISLTEPLFYYKFSALALSTGLMTILTVTPMFVIDMMRQGSFFSYIIVEISWLSFLWVLWLSSGSYAAWTDGQITDAFPEESSCDFGLFSVPGAVQGCQEVKAIMAFSFLLWILLMGYTITLLVLAIRSQERGNAAWTTGVRDGVIFYSSRKGLGGAGQIQASQSSIIPLSQQPPQQYIPTSAPYANPQYPQAPTSASYASPQYQYPQAPSSVSYSSPQV</sequence>
<feature type="transmembrane region" description="Helical" evidence="2">
    <location>
        <begin position="74"/>
        <end position="92"/>
    </location>
</feature>
<keyword evidence="2" id="KW-1133">Transmembrane helix</keyword>
<accession>A0A9P5N3E0</accession>
<feature type="region of interest" description="Disordered" evidence="1">
    <location>
        <begin position="205"/>
        <end position="252"/>
    </location>
</feature>
<reference evidence="3" key="2">
    <citation type="journal article" date="2020" name="Nat. Commun.">
        <title>Large-scale genome sequencing of mycorrhizal fungi provides insights into the early evolution of symbiotic traits.</title>
        <authorList>
            <person name="Miyauchi S."/>
            <person name="Kiss E."/>
            <person name="Kuo A."/>
            <person name="Drula E."/>
            <person name="Kohler A."/>
            <person name="Sanchez-Garcia M."/>
            <person name="Morin E."/>
            <person name="Andreopoulos B."/>
            <person name="Barry K.W."/>
            <person name="Bonito G."/>
            <person name="Buee M."/>
            <person name="Carver A."/>
            <person name="Chen C."/>
            <person name="Cichocki N."/>
            <person name="Clum A."/>
            <person name="Culley D."/>
            <person name="Crous P.W."/>
            <person name="Fauchery L."/>
            <person name="Girlanda M."/>
            <person name="Hayes R.D."/>
            <person name="Keri Z."/>
            <person name="LaButti K."/>
            <person name="Lipzen A."/>
            <person name="Lombard V."/>
            <person name="Magnuson J."/>
            <person name="Maillard F."/>
            <person name="Murat C."/>
            <person name="Nolan M."/>
            <person name="Ohm R.A."/>
            <person name="Pangilinan J."/>
            <person name="Pereira M.F."/>
            <person name="Perotto S."/>
            <person name="Peter M."/>
            <person name="Pfister S."/>
            <person name="Riley R."/>
            <person name="Sitrit Y."/>
            <person name="Stielow J.B."/>
            <person name="Szollosi G."/>
            <person name="Zifcakova L."/>
            <person name="Stursova M."/>
            <person name="Spatafora J.W."/>
            <person name="Tedersoo L."/>
            <person name="Vaario L.M."/>
            <person name="Yamada A."/>
            <person name="Yan M."/>
            <person name="Wang P."/>
            <person name="Xu J."/>
            <person name="Bruns T."/>
            <person name="Baldrian P."/>
            <person name="Vilgalys R."/>
            <person name="Dunand C."/>
            <person name="Henrissat B."/>
            <person name="Grigoriev I.V."/>
            <person name="Hibbett D."/>
            <person name="Nagy L.G."/>
            <person name="Martin F.M."/>
        </authorList>
    </citation>
    <scope>NUCLEOTIDE SEQUENCE</scope>
    <source>
        <strain evidence="3">Prilba</strain>
    </source>
</reference>
<comment type="caution">
    <text evidence="3">The sequence shown here is derived from an EMBL/GenBank/DDBJ whole genome shotgun (WGS) entry which is preliminary data.</text>
</comment>
<feature type="transmembrane region" description="Helical" evidence="2">
    <location>
        <begin position="135"/>
        <end position="159"/>
    </location>
</feature>
<reference evidence="3" key="1">
    <citation type="submission" date="2019-10" db="EMBL/GenBank/DDBJ databases">
        <authorList>
            <consortium name="DOE Joint Genome Institute"/>
            <person name="Kuo A."/>
            <person name="Miyauchi S."/>
            <person name="Kiss E."/>
            <person name="Drula E."/>
            <person name="Kohler A."/>
            <person name="Sanchez-Garcia M."/>
            <person name="Andreopoulos B."/>
            <person name="Barry K.W."/>
            <person name="Bonito G."/>
            <person name="Buee M."/>
            <person name="Carver A."/>
            <person name="Chen C."/>
            <person name="Cichocki N."/>
            <person name="Clum A."/>
            <person name="Culley D."/>
            <person name="Crous P.W."/>
            <person name="Fauchery L."/>
            <person name="Girlanda M."/>
            <person name="Hayes R."/>
            <person name="Keri Z."/>
            <person name="LaButti K."/>
            <person name="Lipzen A."/>
            <person name="Lombard V."/>
            <person name="Magnuson J."/>
            <person name="Maillard F."/>
            <person name="Morin E."/>
            <person name="Murat C."/>
            <person name="Nolan M."/>
            <person name="Ohm R."/>
            <person name="Pangilinan J."/>
            <person name="Pereira M."/>
            <person name="Perotto S."/>
            <person name="Peter M."/>
            <person name="Riley R."/>
            <person name="Sitrit Y."/>
            <person name="Stielow B."/>
            <person name="Szollosi G."/>
            <person name="Zifcakova L."/>
            <person name="Stursova M."/>
            <person name="Spatafora J.W."/>
            <person name="Tedersoo L."/>
            <person name="Vaario L.-M."/>
            <person name="Yamada A."/>
            <person name="Yan M."/>
            <person name="Wang P."/>
            <person name="Xu J."/>
            <person name="Bruns T."/>
            <person name="Baldrian P."/>
            <person name="Vilgalys R."/>
            <person name="Henrissat B."/>
            <person name="Grigoriev I.V."/>
            <person name="Hibbett D."/>
            <person name="Nagy L.G."/>
            <person name="Martin F.M."/>
        </authorList>
    </citation>
    <scope>NUCLEOTIDE SEQUENCE</scope>
    <source>
        <strain evidence="3">Prilba</strain>
    </source>
</reference>
<keyword evidence="2" id="KW-0812">Transmembrane</keyword>
<evidence type="ECO:0000313" key="4">
    <source>
        <dbReference type="Proteomes" id="UP000759537"/>
    </source>
</evidence>
<evidence type="ECO:0008006" key="5">
    <source>
        <dbReference type="Google" id="ProtNLM"/>
    </source>
</evidence>
<organism evidence="3 4">
    <name type="scientific">Russula ochroleuca</name>
    <dbReference type="NCBI Taxonomy" id="152965"/>
    <lineage>
        <taxon>Eukaryota</taxon>
        <taxon>Fungi</taxon>
        <taxon>Dikarya</taxon>
        <taxon>Basidiomycota</taxon>
        <taxon>Agaricomycotina</taxon>
        <taxon>Agaricomycetes</taxon>
        <taxon>Russulales</taxon>
        <taxon>Russulaceae</taxon>
        <taxon>Russula</taxon>
    </lineage>
</organism>
<keyword evidence="4" id="KW-1185">Reference proteome</keyword>